<comment type="caution">
    <text evidence="1">The sequence shown here is derived from an EMBL/GenBank/DDBJ whole genome shotgun (WGS) entry which is preliminary data.</text>
</comment>
<keyword evidence="2" id="KW-1185">Reference proteome</keyword>
<name>A0A317VGC2_ASPEC</name>
<proteinExistence type="predicted"/>
<evidence type="ECO:0000313" key="1">
    <source>
        <dbReference type="EMBL" id="PWY73416.1"/>
    </source>
</evidence>
<sequence>MAVPSKGAGVWVTNYKAPGIVSRNTIICQGDLGDNFYSSGKGTCDYYIPRLNSTSNYPPVSVSNTCVLIPETSSASSPFYTTHRAPQPSSQASSTASSWSWAGCPSAASLAEFAFAPGWEYCGRHGCGCRGVGSASVWLLRPVEDIKPITPGLVQSRHDYLSARLRHDTPFIYIIRLAGIDKSGESLLFAELPWQPSNRTKMISGSLRRHVLYQILNLFKLRVALKFVGVFERCRM</sequence>
<dbReference type="Proteomes" id="UP000246171">
    <property type="component" value="Unassembled WGS sequence"/>
</dbReference>
<reference evidence="1" key="1">
    <citation type="submission" date="2016-12" db="EMBL/GenBank/DDBJ databases">
        <title>The genomes of Aspergillus section Nigri reveals drivers in fungal speciation.</title>
        <authorList>
            <consortium name="DOE Joint Genome Institute"/>
            <person name="Vesth T.C."/>
            <person name="Nybo J."/>
            <person name="Theobald S."/>
            <person name="Brandl J."/>
            <person name="Frisvad J.C."/>
            <person name="Nielsen K.F."/>
            <person name="Lyhne E.K."/>
            <person name="Kogle M.E."/>
            <person name="Kuo A."/>
            <person name="Riley R."/>
            <person name="Clum A."/>
            <person name="Nolan M."/>
            <person name="Lipzen A."/>
            <person name="Salamov A."/>
            <person name="Henrissat B."/>
            <person name="Wiebenga A."/>
            <person name="De vries R.P."/>
            <person name="Grigoriev I.V."/>
            <person name="Mortensen U.H."/>
            <person name="Andersen M.R."/>
            <person name="Baker S.E."/>
        </authorList>
    </citation>
    <scope>NUCLEOTIDE SEQUENCE</scope>
    <source>
        <strain evidence="1">CBS 122712</strain>
    </source>
</reference>
<dbReference type="VEuPathDB" id="FungiDB:BO83DRAFT_388779"/>
<accession>A0A317VGC2</accession>
<organism evidence="1 2">
    <name type="scientific">Aspergillus eucalypticola (strain CBS 122712 / IBT 29274)</name>
    <dbReference type="NCBI Taxonomy" id="1448314"/>
    <lineage>
        <taxon>Eukaryota</taxon>
        <taxon>Fungi</taxon>
        <taxon>Dikarya</taxon>
        <taxon>Ascomycota</taxon>
        <taxon>Pezizomycotina</taxon>
        <taxon>Eurotiomycetes</taxon>
        <taxon>Eurotiomycetidae</taxon>
        <taxon>Eurotiales</taxon>
        <taxon>Aspergillaceae</taxon>
        <taxon>Aspergillus</taxon>
        <taxon>Aspergillus subgen. Circumdati</taxon>
    </lineage>
</organism>
<evidence type="ECO:0000313" key="2">
    <source>
        <dbReference type="Proteomes" id="UP000246171"/>
    </source>
</evidence>
<dbReference type="RefSeq" id="XP_025388220.1">
    <property type="nucleotide sequence ID" value="XM_025532768.1"/>
</dbReference>
<dbReference type="AlphaFoldDB" id="A0A317VGC2"/>
<gene>
    <name evidence="1" type="ORF">BO83DRAFT_388779</name>
</gene>
<protein>
    <submittedName>
        <fullName evidence="1">Uncharacterized protein</fullName>
    </submittedName>
</protein>
<dbReference type="EMBL" id="MSFU01000012">
    <property type="protein sequence ID" value="PWY73416.1"/>
    <property type="molecule type" value="Genomic_DNA"/>
</dbReference>
<dbReference type="GeneID" id="37054730"/>